<evidence type="ECO:0000313" key="3">
    <source>
        <dbReference type="Proteomes" id="UP000518752"/>
    </source>
</evidence>
<evidence type="ECO:0000259" key="1">
    <source>
        <dbReference type="Pfam" id="PF07662"/>
    </source>
</evidence>
<evidence type="ECO:0000313" key="2">
    <source>
        <dbReference type="EMBL" id="KAF5390483.1"/>
    </source>
</evidence>
<accession>A0A8H5HW03</accession>
<gene>
    <name evidence="2" type="ORF">D9757_005263</name>
</gene>
<reference evidence="2 3" key="1">
    <citation type="journal article" date="2020" name="ISME J.">
        <title>Uncovering the hidden diversity of litter-decomposition mechanisms in mushroom-forming fungi.</title>
        <authorList>
            <person name="Floudas D."/>
            <person name="Bentzer J."/>
            <person name="Ahren D."/>
            <person name="Johansson T."/>
            <person name="Persson P."/>
            <person name="Tunlid A."/>
        </authorList>
    </citation>
    <scope>NUCLEOTIDE SEQUENCE [LARGE SCALE GENOMIC DNA]</scope>
    <source>
        <strain evidence="2 3">CBS 406.79</strain>
    </source>
</reference>
<dbReference type="Proteomes" id="UP000518752">
    <property type="component" value="Unassembled WGS sequence"/>
</dbReference>
<dbReference type="GO" id="GO:0005886">
    <property type="term" value="C:plasma membrane"/>
    <property type="evidence" value="ECO:0007669"/>
    <property type="project" value="TreeGrafter"/>
</dbReference>
<dbReference type="GO" id="GO:0005337">
    <property type="term" value="F:nucleoside transmembrane transporter activity"/>
    <property type="evidence" value="ECO:0007669"/>
    <property type="project" value="InterPro"/>
</dbReference>
<dbReference type="InterPro" id="IPR011657">
    <property type="entry name" value="CNT_C_dom"/>
</dbReference>
<dbReference type="PANTHER" id="PTHR10590:SF4">
    <property type="entry name" value="SOLUTE CARRIER FAMILY 28 MEMBER 3"/>
    <property type="match status" value="1"/>
</dbReference>
<dbReference type="InterPro" id="IPR008276">
    <property type="entry name" value="C_nuclsd_transpt"/>
</dbReference>
<organism evidence="2 3">
    <name type="scientific">Collybiopsis confluens</name>
    <dbReference type="NCBI Taxonomy" id="2823264"/>
    <lineage>
        <taxon>Eukaryota</taxon>
        <taxon>Fungi</taxon>
        <taxon>Dikarya</taxon>
        <taxon>Basidiomycota</taxon>
        <taxon>Agaricomycotina</taxon>
        <taxon>Agaricomycetes</taxon>
        <taxon>Agaricomycetidae</taxon>
        <taxon>Agaricales</taxon>
        <taxon>Marasmiineae</taxon>
        <taxon>Omphalotaceae</taxon>
        <taxon>Collybiopsis</taxon>
    </lineage>
</organism>
<dbReference type="EMBL" id="JAACJN010000015">
    <property type="protein sequence ID" value="KAF5390483.1"/>
    <property type="molecule type" value="Genomic_DNA"/>
</dbReference>
<keyword evidence="3" id="KW-1185">Reference proteome</keyword>
<dbReference type="OrthoDB" id="6075923at2759"/>
<dbReference type="Pfam" id="PF07662">
    <property type="entry name" value="Nucleos_tra2_C"/>
    <property type="match status" value="1"/>
</dbReference>
<sequence length="106" mass="11388">MLFYILYPLAFLIGIPRNELLPVSRLLATKLVANELLAYQELQALMQTDAALSARAYTITTSLAVTDVISALAPERARTVVGIAPSALFCGFLTTMQTAAIAAMLI</sequence>
<dbReference type="PANTHER" id="PTHR10590">
    <property type="entry name" value="SODIUM/NUCLEOSIDE COTRANSPORTER"/>
    <property type="match status" value="1"/>
</dbReference>
<feature type="domain" description="Concentrative nucleoside transporter C-terminal" evidence="1">
    <location>
        <begin position="2"/>
        <end position="102"/>
    </location>
</feature>
<protein>
    <recommendedName>
        <fullName evidence="1">Concentrative nucleoside transporter C-terminal domain-containing protein</fullName>
    </recommendedName>
</protein>
<dbReference type="GO" id="GO:0015293">
    <property type="term" value="F:symporter activity"/>
    <property type="evidence" value="ECO:0007669"/>
    <property type="project" value="TreeGrafter"/>
</dbReference>
<comment type="caution">
    <text evidence="2">The sequence shown here is derived from an EMBL/GenBank/DDBJ whole genome shotgun (WGS) entry which is preliminary data.</text>
</comment>
<name>A0A8H5HW03_9AGAR</name>
<dbReference type="AlphaFoldDB" id="A0A8H5HW03"/>
<proteinExistence type="predicted"/>